<dbReference type="GO" id="GO:0006520">
    <property type="term" value="P:amino acid metabolic process"/>
    <property type="evidence" value="ECO:0007669"/>
    <property type="project" value="InterPro"/>
</dbReference>
<dbReference type="InterPro" id="IPR036264">
    <property type="entry name" value="Bact_exopeptidase_dim_dom"/>
</dbReference>
<keyword evidence="6" id="KW-0378">Hydrolase</keyword>
<comment type="subcellular location">
    <subcellularLocation>
        <location evidence="1">Cytoplasm</location>
    </subcellularLocation>
</comment>
<dbReference type="InterPro" id="IPR002933">
    <property type="entry name" value="Peptidase_M20"/>
</dbReference>
<feature type="active site" evidence="9">
    <location>
        <position position="87"/>
    </location>
</feature>
<accession>A0A1Q3EWP8</accession>
<dbReference type="GO" id="GO:0046872">
    <property type="term" value="F:metal ion binding"/>
    <property type="evidence" value="ECO:0007669"/>
    <property type="project" value="UniProtKB-KW"/>
</dbReference>
<evidence type="ECO:0000259" key="11">
    <source>
        <dbReference type="Pfam" id="PF07687"/>
    </source>
</evidence>
<dbReference type="Gene3D" id="1.10.150.900">
    <property type="match status" value="1"/>
</dbReference>
<feature type="binding site" evidence="10">
    <location>
        <position position="378"/>
    </location>
    <ligand>
        <name>Zn(2+)</name>
        <dbReference type="ChEBI" id="CHEBI:29105"/>
        <label>2</label>
    </ligand>
</feature>
<dbReference type="InterPro" id="IPR011650">
    <property type="entry name" value="Peptidase_M20_dimer"/>
</dbReference>
<dbReference type="EMBL" id="GFDL01015306">
    <property type="protein sequence ID" value="JAV19739.1"/>
    <property type="molecule type" value="Transcribed_RNA"/>
</dbReference>
<evidence type="ECO:0000256" key="5">
    <source>
        <dbReference type="ARBA" id="ARBA00022723"/>
    </source>
</evidence>
<dbReference type="GO" id="GO:0004046">
    <property type="term" value="F:aminoacylase activity"/>
    <property type="evidence" value="ECO:0007669"/>
    <property type="project" value="UniProtKB-EC"/>
</dbReference>
<feature type="binding site" evidence="10">
    <location>
        <position position="180"/>
    </location>
    <ligand>
        <name>Zn(2+)</name>
        <dbReference type="ChEBI" id="CHEBI:29105"/>
        <label>1</label>
    </ligand>
</feature>
<evidence type="ECO:0000256" key="9">
    <source>
        <dbReference type="PIRSR" id="PIRSR036696-1"/>
    </source>
</evidence>
<keyword evidence="5 10" id="KW-0479">Metal-binding</keyword>
<keyword evidence="7 10" id="KW-0862">Zinc</keyword>
<dbReference type="NCBIfam" id="TIGR01880">
    <property type="entry name" value="Ac-peptdase-euk"/>
    <property type="match status" value="1"/>
</dbReference>
<dbReference type="Pfam" id="PF01546">
    <property type="entry name" value="Peptidase_M20"/>
    <property type="match status" value="1"/>
</dbReference>
<feature type="binding site" evidence="10">
    <location>
        <position position="85"/>
    </location>
    <ligand>
        <name>Zn(2+)</name>
        <dbReference type="ChEBI" id="CHEBI:29105"/>
        <label>1</label>
    </ligand>
</feature>
<reference evidence="12" key="1">
    <citation type="submission" date="2017-01" db="EMBL/GenBank/DDBJ databases">
        <title>A deep insight into the sialotranscriptome of adult male and female Cluex tarsalis mosquitoes.</title>
        <authorList>
            <person name="Ribeiro J.M."/>
            <person name="Moreira F."/>
            <person name="Bernard K.A."/>
            <person name="Calvo E."/>
        </authorList>
    </citation>
    <scope>NUCLEOTIDE SEQUENCE</scope>
    <source>
        <strain evidence="12">Kern County</strain>
        <tissue evidence="12">Salivary glands</tissue>
    </source>
</reference>
<organism evidence="12">
    <name type="scientific">Culex tarsalis</name>
    <name type="common">Encephalitis mosquito</name>
    <dbReference type="NCBI Taxonomy" id="7177"/>
    <lineage>
        <taxon>Eukaryota</taxon>
        <taxon>Metazoa</taxon>
        <taxon>Ecdysozoa</taxon>
        <taxon>Arthropoda</taxon>
        <taxon>Hexapoda</taxon>
        <taxon>Insecta</taxon>
        <taxon>Pterygota</taxon>
        <taxon>Neoptera</taxon>
        <taxon>Endopterygota</taxon>
        <taxon>Diptera</taxon>
        <taxon>Nematocera</taxon>
        <taxon>Culicoidea</taxon>
        <taxon>Culicidae</taxon>
        <taxon>Culicinae</taxon>
        <taxon>Culicini</taxon>
        <taxon>Culex</taxon>
        <taxon>Culex</taxon>
    </lineage>
</organism>
<name>A0A1Q3EWP8_CULTA</name>
<dbReference type="EC" id="3.5.1.14" evidence="3"/>
<dbReference type="InterPro" id="IPR010159">
    <property type="entry name" value="N-acyl_aa_amidohydrolase"/>
</dbReference>
<evidence type="ECO:0000256" key="3">
    <source>
        <dbReference type="ARBA" id="ARBA00011913"/>
    </source>
</evidence>
<dbReference type="Gene3D" id="3.30.70.360">
    <property type="match status" value="1"/>
</dbReference>
<evidence type="ECO:0000256" key="1">
    <source>
        <dbReference type="ARBA" id="ARBA00004496"/>
    </source>
</evidence>
<dbReference type="Pfam" id="PF07687">
    <property type="entry name" value="M20_dimer"/>
    <property type="match status" value="1"/>
</dbReference>
<feature type="active site" description="Proton acceptor" evidence="9">
    <location>
        <position position="152"/>
    </location>
</feature>
<comment type="similarity">
    <text evidence="2">Belongs to the peptidase M20A family.</text>
</comment>
<proteinExistence type="inferred from homology"/>
<dbReference type="InterPro" id="IPR001261">
    <property type="entry name" value="ArgE/DapE_CS"/>
</dbReference>
<evidence type="ECO:0000256" key="4">
    <source>
        <dbReference type="ARBA" id="ARBA00022490"/>
    </source>
</evidence>
<dbReference type="GO" id="GO:0005737">
    <property type="term" value="C:cytoplasm"/>
    <property type="evidence" value="ECO:0007669"/>
    <property type="project" value="UniProtKB-SubCell"/>
</dbReference>
<feature type="binding site" evidence="10">
    <location>
        <position position="118"/>
    </location>
    <ligand>
        <name>Zn(2+)</name>
        <dbReference type="ChEBI" id="CHEBI:29105"/>
        <label>2</label>
    </ligand>
</feature>
<dbReference type="CDD" id="cd05646">
    <property type="entry name" value="M20_AcylaseI_like"/>
    <property type="match status" value="1"/>
</dbReference>
<dbReference type="PANTHER" id="PTHR45892:SF1">
    <property type="entry name" value="AMINOACYLASE-1"/>
    <property type="match status" value="1"/>
</dbReference>
<protein>
    <recommendedName>
        <fullName evidence="3">N-acyl-aliphatic-L-amino acid amidohydrolase</fullName>
        <ecNumber evidence="3">3.5.1.14</ecNumber>
    </recommendedName>
    <alternativeName>
        <fullName evidence="8">N-acyl-L-amino-acid amidohydrolase</fullName>
    </alternativeName>
</protein>
<dbReference type="SUPFAM" id="SSF55031">
    <property type="entry name" value="Bacterial exopeptidase dimerisation domain"/>
    <property type="match status" value="1"/>
</dbReference>
<evidence type="ECO:0000256" key="6">
    <source>
        <dbReference type="ARBA" id="ARBA00022801"/>
    </source>
</evidence>
<dbReference type="PIRSF" id="PIRSF036696">
    <property type="entry name" value="ACY-1"/>
    <property type="match status" value="1"/>
</dbReference>
<feature type="domain" description="Peptidase M20 dimerisation" evidence="11">
    <location>
        <begin position="201"/>
        <end position="303"/>
    </location>
</feature>
<evidence type="ECO:0000256" key="7">
    <source>
        <dbReference type="ARBA" id="ARBA00022833"/>
    </source>
</evidence>
<evidence type="ECO:0000256" key="2">
    <source>
        <dbReference type="ARBA" id="ARBA00006247"/>
    </source>
</evidence>
<dbReference type="FunFam" id="3.40.630.10:FF:000019">
    <property type="entry name" value="Aminoacylase 1"/>
    <property type="match status" value="1"/>
</dbReference>
<evidence type="ECO:0000256" key="10">
    <source>
        <dbReference type="PIRSR" id="PIRSR036696-2"/>
    </source>
</evidence>
<keyword evidence="4" id="KW-0963">Cytoplasm</keyword>
<feature type="binding site" evidence="10">
    <location>
        <position position="118"/>
    </location>
    <ligand>
        <name>Zn(2+)</name>
        <dbReference type="ChEBI" id="CHEBI:29105"/>
        <label>1</label>
    </ligand>
</feature>
<dbReference type="PROSITE" id="PS00759">
    <property type="entry name" value="ARGE_DAPE_CPG2_2"/>
    <property type="match status" value="1"/>
</dbReference>
<dbReference type="SUPFAM" id="SSF53187">
    <property type="entry name" value="Zn-dependent exopeptidases"/>
    <property type="match status" value="1"/>
</dbReference>
<evidence type="ECO:0000313" key="12">
    <source>
        <dbReference type="EMBL" id="JAV19739.1"/>
    </source>
</evidence>
<dbReference type="Gene3D" id="3.40.630.10">
    <property type="entry name" value="Zn peptidases"/>
    <property type="match status" value="1"/>
</dbReference>
<dbReference type="AlphaFoldDB" id="A0A1Q3EWP8"/>
<comment type="cofactor">
    <cofactor evidence="10">
        <name>Zn(2+)</name>
        <dbReference type="ChEBI" id="CHEBI:29105"/>
    </cofactor>
    <text evidence="10">Binds 2 Zn(2+) ions per subunit.</text>
</comment>
<dbReference type="PANTHER" id="PTHR45892">
    <property type="entry name" value="AMINOACYLASE-1"/>
    <property type="match status" value="1"/>
</dbReference>
<feature type="binding site" evidence="10">
    <location>
        <position position="153"/>
    </location>
    <ligand>
        <name>Zn(2+)</name>
        <dbReference type="ChEBI" id="CHEBI:29105"/>
        <label>2</label>
    </ligand>
</feature>
<dbReference type="InterPro" id="IPR052083">
    <property type="entry name" value="Aminoacylase-1_M20A"/>
</dbReference>
<dbReference type="FunFam" id="3.30.70.360:FF:000005">
    <property type="entry name" value="Putative Aminoacylase-1"/>
    <property type="match status" value="1"/>
</dbReference>
<evidence type="ECO:0000256" key="8">
    <source>
        <dbReference type="ARBA" id="ARBA00029656"/>
    </source>
</evidence>
<sequence>MPSATKEQLQLWENNEEIKIFREYLRIPSVHPDIDYSECIEFLRRQATSLDLPVEVYEVNPNKPVLIITWEGTDPSATSIVLNSHMDVVPVYPEHWIHPPFSAHIDPEGRIYARGAQDMKCVGVQYLAAIRALKLDGVRLRRTVHVLFVPDEETGGVLGMKDFVRTERFRALNCGLALDEGDVAEDECLRVFYGERIKRRVYFHIAGTPGHGSLLLKDTAGEKARKLIDKLMDLRSSEAQKLADNPELTEGDITTVNLTMMQGGVQSNVVPPELMVCFDIRATPRGSITEFESQLEAWCEEAGGGIRIDYGDKDPVVEPTKLDDSNPFWEPFRKALGKTNLKMKTEIMSGNTDILFVRELGIPAFGFSPIYNTQLLYHDHNEYLHAEVYLKGIDIYRKIIEAVANA</sequence>